<keyword evidence="1" id="KW-0285">Flavoprotein</keyword>
<name>A0ABR1TNA6_9PEZI</name>
<dbReference type="PROSITE" id="PS50132">
    <property type="entry name" value="RGS"/>
    <property type="match status" value="1"/>
</dbReference>
<dbReference type="CDD" id="cd00130">
    <property type="entry name" value="PAS"/>
    <property type="match status" value="1"/>
</dbReference>
<feature type="compositionally biased region" description="Low complexity" evidence="4">
    <location>
        <begin position="270"/>
        <end position="280"/>
    </location>
</feature>
<dbReference type="PANTHER" id="PTHR47429">
    <property type="entry name" value="PROTEIN TWIN LOV 1"/>
    <property type="match status" value="1"/>
</dbReference>
<dbReference type="Pfam" id="PF00615">
    <property type="entry name" value="RGS"/>
    <property type="match status" value="1"/>
</dbReference>
<keyword evidence="7" id="KW-1185">Reference proteome</keyword>
<evidence type="ECO:0000259" key="5">
    <source>
        <dbReference type="PROSITE" id="PS50132"/>
    </source>
</evidence>
<comment type="caution">
    <text evidence="6">The sequence shown here is derived from an EMBL/GenBank/DDBJ whole genome shotgun (WGS) entry which is preliminary data.</text>
</comment>
<evidence type="ECO:0000256" key="4">
    <source>
        <dbReference type="SAM" id="MobiDB-lite"/>
    </source>
</evidence>
<feature type="compositionally biased region" description="Basic and acidic residues" evidence="4">
    <location>
        <begin position="86"/>
        <end position="109"/>
    </location>
</feature>
<feature type="domain" description="RGS" evidence="5">
    <location>
        <begin position="413"/>
        <end position="526"/>
    </location>
</feature>
<protein>
    <recommendedName>
        <fullName evidence="5">RGS domain-containing protein</fullName>
    </recommendedName>
</protein>
<dbReference type="Proteomes" id="UP001480595">
    <property type="component" value="Unassembled WGS sequence"/>
</dbReference>
<dbReference type="InterPro" id="IPR036305">
    <property type="entry name" value="RGS_sf"/>
</dbReference>
<feature type="compositionally biased region" description="Basic residues" evidence="4">
    <location>
        <begin position="314"/>
        <end position="331"/>
    </location>
</feature>
<dbReference type="EMBL" id="JAQQWL010000011">
    <property type="protein sequence ID" value="KAK8048148.1"/>
    <property type="molecule type" value="Genomic_DNA"/>
</dbReference>
<gene>
    <name evidence="6" type="ORF">PG994_009878</name>
</gene>
<proteinExistence type="predicted"/>
<dbReference type="SUPFAM" id="SSF55785">
    <property type="entry name" value="PYP-like sensor domain (PAS domain)"/>
    <property type="match status" value="1"/>
</dbReference>
<feature type="compositionally biased region" description="Basic and acidic residues" evidence="4">
    <location>
        <begin position="332"/>
        <end position="347"/>
    </location>
</feature>
<dbReference type="InterPro" id="IPR016137">
    <property type="entry name" value="RGS"/>
</dbReference>
<organism evidence="6 7">
    <name type="scientific">Apiospora phragmitis</name>
    <dbReference type="NCBI Taxonomy" id="2905665"/>
    <lineage>
        <taxon>Eukaryota</taxon>
        <taxon>Fungi</taxon>
        <taxon>Dikarya</taxon>
        <taxon>Ascomycota</taxon>
        <taxon>Pezizomycotina</taxon>
        <taxon>Sordariomycetes</taxon>
        <taxon>Xylariomycetidae</taxon>
        <taxon>Amphisphaeriales</taxon>
        <taxon>Apiosporaceae</taxon>
        <taxon>Apiospora</taxon>
    </lineage>
</organism>
<dbReference type="PANTHER" id="PTHR47429:SF2">
    <property type="entry name" value="PROTEIN TWIN LOV 1"/>
    <property type="match status" value="1"/>
</dbReference>
<dbReference type="SUPFAM" id="SSF48097">
    <property type="entry name" value="Regulator of G-protein signaling, RGS"/>
    <property type="match status" value="1"/>
</dbReference>
<evidence type="ECO:0000313" key="7">
    <source>
        <dbReference type="Proteomes" id="UP001480595"/>
    </source>
</evidence>
<feature type="region of interest" description="Disordered" evidence="4">
    <location>
        <begin position="1"/>
        <end position="56"/>
    </location>
</feature>
<feature type="compositionally biased region" description="Polar residues" evidence="4">
    <location>
        <begin position="46"/>
        <end position="56"/>
    </location>
</feature>
<keyword evidence="3" id="KW-0157">Chromophore</keyword>
<feature type="compositionally biased region" description="Basic and acidic residues" evidence="4">
    <location>
        <begin position="140"/>
        <end position="151"/>
    </location>
</feature>
<reference evidence="6 7" key="1">
    <citation type="submission" date="2023-01" db="EMBL/GenBank/DDBJ databases">
        <title>Analysis of 21 Apiospora genomes using comparative genomics revels a genus with tremendous synthesis potential of carbohydrate active enzymes and secondary metabolites.</title>
        <authorList>
            <person name="Sorensen T."/>
        </authorList>
    </citation>
    <scope>NUCLEOTIDE SEQUENCE [LARGE SCALE GENOMIC DNA]</scope>
    <source>
        <strain evidence="6 7">CBS 135458</strain>
    </source>
</reference>
<evidence type="ECO:0000313" key="6">
    <source>
        <dbReference type="EMBL" id="KAK8048148.1"/>
    </source>
</evidence>
<feature type="compositionally biased region" description="Basic and acidic residues" evidence="4">
    <location>
        <begin position="167"/>
        <end position="177"/>
    </location>
</feature>
<dbReference type="NCBIfam" id="TIGR00229">
    <property type="entry name" value="sensory_box"/>
    <property type="match status" value="1"/>
</dbReference>
<dbReference type="InterPro" id="IPR000014">
    <property type="entry name" value="PAS"/>
</dbReference>
<feature type="compositionally biased region" description="Polar residues" evidence="4">
    <location>
        <begin position="120"/>
        <end position="130"/>
    </location>
</feature>
<dbReference type="Gene3D" id="1.10.167.10">
    <property type="entry name" value="Regulator of G-protein Signalling 4, domain 2"/>
    <property type="match status" value="1"/>
</dbReference>
<dbReference type="Gene3D" id="3.30.450.20">
    <property type="entry name" value="PAS domain"/>
    <property type="match status" value="1"/>
</dbReference>
<evidence type="ECO:0000256" key="1">
    <source>
        <dbReference type="ARBA" id="ARBA00022630"/>
    </source>
</evidence>
<feature type="compositionally biased region" description="Low complexity" evidence="4">
    <location>
        <begin position="178"/>
        <end position="188"/>
    </location>
</feature>
<evidence type="ECO:0000256" key="2">
    <source>
        <dbReference type="ARBA" id="ARBA00022643"/>
    </source>
</evidence>
<accession>A0ABR1TNA6</accession>
<dbReference type="Pfam" id="PF13426">
    <property type="entry name" value="PAS_9"/>
    <property type="match status" value="1"/>
</dbReference>
<sequence length="850" mass="95493">MPFDLGSMDESIDEVHGPRRSMQPPQSHYKQMPRPHDEIDDDLFYNRSSSKPSANQAAQTFLAMDDMSEYGSKQSVRGRSFSMDSVKPDEHRQFVPAYKRDDNNKDSFKKLPQFTEANLGFTSPSKQQQAISRRTSRRNSINEKNKNGRYEQEEESSEEAPRPLPKRPREDEIEAARRILAAAEASSRCEPSLRHDSGAAAAATASPQRAPSPPATVRSATPPPIGRPRRYLYDETEPGPQRKDSGMGTPEKIPPRSSSKRPSSVRRRSVTSMSSMPSRVEPVLDHEQLDEDDEEEQPRPPPPRDYYGSSSMSSHRRVGSHGTKSNKARSTRKTESSSNRDVDERTNYPRGLPTVSVTGTIKLGKQLRRTYSDDEVSVMHRGGGGGEYAPSSKQSVVSHGSRHRMPEFFSEEAFQTVLYNPITAHELQKFSEQRLCGENVEFLAKINQYQESLGGLSGQLATIHKSFISDQSPRQITAPRELLLAAHRDIKTTVSTTFTQMESIFTDLQKRVEYSVFTDIYPRFVREKVSMSAIQALANDRHKYQGLGDCFCLSDPNKADNPIAFASDGFVKVTGYSRREVVPRNCRFLQGPQTDRETVRNMKMALDARKETVELILNYKKNGDPFWNLLFMAPLFDETGTLAFFVGGQVNCSTTIHSNTDVMKVLAGAPAAKETDSVPSKRPPQIHRQSSMPSARKALLKAFGVRVDEARTLAESGMKDLGQELGEQMKEFRTAYSKYLIVKADTFVIHFYSEGVSEMLHPANNAAGLVTGQDVFRFFKANMVSKETDYRSRVRGAIRAGSPISVEIRLQTRRSALYRGDERFVTHWTPLKDENSVTEWVVITLAPIMG</sequence>
<dbReference type="RefSeq" id="XP_066710397.1">
    <property type="nucleotide sequence ID" value="XM_066861287.1"/>
</dbReference>
<keyword evidence="2" id="KW-0288">FMN</keyword>
<dbReference type="GeneID" id="92094350"/>
<dbReference type="InterPro" id="IPR035965">
    <property type="entry name" value="PAS-like_dom_sf"/>
</dbReference>
<dbReference type="InterPro" id="IPR044926">
    <property type="entry name" value="RGS_subdomain_2"/>
</dbReference>
<feature type="region of interest" description="Disordered" evidence="4">
    <location>
        <begin position="70"/>
        <end position="360"/>
    </location>
</feature>
<evidence type="ECO:0000256" key="3">
    <source>
        <dbReference type="ARBA" id="ARBA00022991"/>
    </source>
</evidence>
<feature type="compositionally biased region" description="Low complexity" evidence="4">
    <location>
        <begin position="199"/>
        <end position="209"/>
    </location>
</feature>